<keyword evidence="2" id="KW-1185">Reference proteome</keyword>
<dbReference type="EMBL" id="OX451736">
    <property type="protein sequence ID" value="CAI8587076.1"/>
    <property type="molecule type" value="Genomic_DNA"/>
</dbReference>
<proteinExistence type="predicted"/>
<gene>
    <name evidence="1" type="ORF">VFH_I282880</name>
</gene>
<name>A0AAV0YM43_VICFA</name>
<reference evidence="1 2" key="1">
    <citation type="submission" date="2023-01" db="EMBL/GenBank/DDBJ databases">
        <authorList>
            <person name="Kreplak J."/>
        </authorList>
    </citation>
    <scope>NUCLEOTIDE SEQUENCE [LARGE SCALE GENOMIC DNA]</scope>
</reference>
<dbReference type="InterPro" id="IPR029057">
    <property type="entry name" value="PRTase-like"/>
</dbReference>
<evidence type="ECO:0000313" key="1">
    <source>
        <dbReference type="EMBL" id="CAI8587076.1"/>
    </source>
</evidence>
<dbReference type="AlphaFoldDB" id="A0AAV0YM43"/>
<sequence>MSNSSLDYEQQIYGKLPNDISDRHVLLWDPILGTGTVYQSPILYFLNPFLPGTSRTLSGKFVSVSIEEVETLLLCHKAHLEHFCKQTVATAAVTVSSTASNPYFGSVT</sequence>
<dbReference type="SUPFAM" id="SSF53271">
    <property type="entry name" value="PRTase-like"/>
    <property type="match status" value="1"/>
</dbReference>
<evidence type="ECO:0000313" key="2">
    <source>
        <dbReference type="Proteomes" id="UP001157006"/>
    </source>
</evidence>
<accession>A0AAV0YM43</accession>
<organism evidence="1 2">
    <name type="scientific">Vicia faba</name>
    <name type="common">Broad bean</name>
    <name type="synonym">Faba vulgaris</name>
    <dbReference type="NCBI Taxonomy" id="3906"/>
    <lineage>
        <taxon>Eukaryota</taxon>
        <taxon>Viridiplantae</taxon>
        <taxon>Streptophyta</taxon>
        <taxon>Embryophyta</taxon>
        <taxon>Tracheophyta</taxon>
        <taxon>Spermatophyta</taxon>
        <taxon>Magnoliopsida</taxon>
        <taxon>eudicotyledons</taxon>
        <taxon>Gunneridae</taxon>
        <taxon>Pentapetalae</taxon>
        <taxon>rosids</taxon>
        <taxon>fabids</taxon>
        <taxon>Fabales</taxon>
        <taxon>Fabaceae</taxon>
        <taxon>Papilionoideae</taxon>
        <taxon>50 kb inversion clade</taxon>
        <taxon>NPAAA clade</taxon>
        <taxon>Hologalegina</taxon>
        <taxon>IRL clade</taxon>
        <taxon>Fabeae</taxon>
        <taxon>Vicia</taxon>
    </lineage>
</organism>
<dbReference type="Proteomes" id="UP001157006">
    <property type="component" value="Chromosome 1L"/>
</dbReference>
<protein>
    <submittedName>
        <fullName evidence="1">Uncharacterized protein</fullName>
    </submittedName>
</protein>